<dbReference type="AlphaFoldDB" id="A0A9W4UDU1"/>
<gene>
    <name evidence="2" type="ORF">PDIGIT_LOCUS5498</name>
</gene>
<name>A0A9W4UDU1_9PLEO</name>
<feature type="compositionally biased region" description="Polar residues" evidence="1">
    <location>
        <begin position="144"/>
        <end position="161"/>
    </location>
</feature>
<organism evidence="2 3">
    <name type="scientific">Periconia digitata</name>
    <dbReference type="NCBI Taxonomy" id="1303443"/>
    <lineage>
        <taxon>Eukaryota</taxon>
        <taxon>Fungi</taxon>
        <taxon>Dikarya</taxon>
        <taxon>Ascomycota</taxon>
        <taxon>Pezizomycotina</taxon>
        <taxon>Dothideomycetes</taxon>
        <taxon>Pleosporomycetidae</taxon>
        <taxon>Pleosporales</taxon>
        <taxon>Massarineae</taxon>
        <taxon>Periconiaceae</taxon>
        <taxon>Periconia</taxon>
    </lineage>
</organism>
<dbReference type="OrthoDB" id="3939134at2759"/>
<feature type="compositionally biased region" description="Low complexity" evidence="1">
    <location>
        <begin position="48"/>
        <end position="59"/>
    </location>
</feature>
<reference evidence="2" key="1">
    <citation type="submission" date="2023-01" db="EMBL/GenBank/DDBJ databases">
        <authorList>
            <person name="Van Ghelder C."/>
            <person name="Rancurel C."/>
        </authorList>
    </citation>
    <scope>NUCLEOTIDE SEQUENCE</scope>
    <source>
        <strain evidence="2">CNCM I-4278</strain>
    </source>
</reference>
<feature type="region of interest" description="Disordered" evidence="1">
    <location>
        <begin position="102"/>
        <end position="453"/>
    </location>
</feature>
<evidence type="ECO:0000313" key="3">
    <source>
        <dbReference type="Proteomes" id="UP001152607"/>
    </source>
</evidence>
<feature type="compositionally biased region" description="Basic and acidic residues" evidence="1">
    <location>
        <begin position="235"/>
        <end position="251"/>
    </location>
</feature>
<feature type="compositionally biased region" description="Polar residues" evidence="1">
    <location>
        <begin position="333"/>
        <end position="349"/>
    </location>
</feature>
<accession>A0A9W4UDU1</accession>
<sequence length="812" mass="91485">MARRRKAVDATPPPPHPDPESDTGAEQQLFEEVEAASARKSRPGPTHSAVASANLLNAARYPTAGRQSKVGNGKLRRPTFMRHDLAELSRQNLAARRDVYDVPVDSPGKDIYESPFKLPTTMNKKPLKRVKKGKKGKEVEAMNSDRNSTSKQPAVRQSSADTGVAGWLSEVDVEGQPDQVEVDAGASSPPPTLPVLETPTLQTTLPLRKSKRKVQTEPSNLKRSKKSPRLTPTHDASDTAVKENDTEEVRLRNSHPKVVIPAAERRHTIHSIIKQPHTQKAPESAQSRRSEPLTESSASQKNKSEAQLQTGTVIPVPDESQSAPRRGRPPKTRASNVVTDQTQSSSAQGMQLEMKSPGVTSTPASIPRRRGRPSKNQVPVSATGEGESRPAFANQSINRNGGHEEEKKEEDEEGEEEDAAAEPNGTSEQVLPLEGPNESDFASEEGSEKSDGEILDDLDQVFKILDTPRRRGDCATEEGASIAWFCREAIQSSTKSNWTLEDIACSAKNLRKQLEKCGANANDAKLKSIKLDTHAYLFRDLVRYLAMIFNWLEENHGPIDQSLPSAEIMLLVIGAIISLKDKISTWKGPMPHHDFGNRLIKDIESKIIVPLRAVQKQYCKVQTELKTEAINKMNYDRIRQRSMEKAQEAAQKQKNEELYYQKKLHWQDLHLIRQKYEPDWDLRKRLFFRTDEFERLLKQSEERDANGQKFERLPVFKERESPMARHSLPITDVIWEDANIEALIEGLRKYYGPDVFPTIFADYCSPSPGELRRYTVFQIAAQAAYIRTEMIERYREHDWEIPDWVKQIPILP</sequence>
<feature type="compositionally biased region" description="Acidic residues" evidence="1">
    <location>
        <begin position="407"/>
        <end position="420"/>
    </location>
</feature>
<evidence type="ECO:0000313" key="2">
    <source>
        <dbReference type="EMBL" id="CAI6332473.1"/>
    </source>
</evidence>
<feature type="region of interest" description="Disordered" evidence="1">
    <location>
        <begin position="1"/>
        <end position="77"/>
    </location>
</feature>
<comment type="caution">
    <text evidence="2">The sequence shown here is derived from an EMBL/GenBank/DDBJ whole genome shotgun (WGS) entry which is preliminary data.</text>
</comment>
<dbReference type="Proteomes" id="UP001152607">
    <property type="component" value="Unassembled WGS sequence"/>
</dbReference>
<proteinExistence type="predicted"/>
<feature type="compositionally biased region" description="Basic residues" evidence="1">
    <location>
        <begin position="125"/>
        <end position="135"/>
    </location>
</feature>
<feature type="compositionally biased region" description="Low complexity" evidence="1">
    <location>
        <begin position="194"/>
        <end position="207"/>
    </location>
</feature>
<evidence type="ECO:0000256" key="1">
    <source>
        <dbReference type="SAM" id="MobiDB-lite"/>
    </source>
</evidence>
<keyword evidence="3" id="KW-1185">Reference proteome</keyword>
<feature type="compositionally biased region" description="Polar residues" evidence="1">
    <location>
        <begin position="293"/>
        <end position="312"/>
    </location>
</feature>
<protein>
    <submittedName>
        <fullName evidence="2">Uncharacterized protein</fullName>
    </submittedName>
</protein>
<dbReference type="EMBL" id="CAOQHR010000003">
    <property type="protein sequence ID" value="CAI6332473.1"/>
    <property type="molecule type" value="Genomic_DNA"/>
</dbReference>